<dbReference type="AlphaFoldDB" id="A0A846MRR8"/>
<protein>
    <submittedName>
        <fullName evidence="1">Uncharacterized protein</fullName>
    </submittedName>
</protein>
<comment type="caution">
    <text evidence="1">The sequence shown here is derived from an EMBL/GenBank/DDBJ whole genome shotgun (WGS) entry which is preliminary data.</text>
</comment>
<dbReference type="EMBL" id="JAASRN010000002">
    <property type="protein sequence ID" value="NIK74155.1"/>
    <property type="molecule type" value="Genomic_DNA"/>
</dbReference>
<evidence type="ECO:0000313" key="2">
    <source>
        <dbReference type="Proteomes" id="UP000537126"/>
    </source>
</evidence>
<name>A0A846MRR8_9BACT</name>
<dbReference type="Proteomes" id="UP000537126">
    <property type="component" value="Unassembled WGS sequence"/>
</dbReference>
<organism evidence="1 2">
    <name type="scientific">Thermonema lapsum</name>
    <dbReference type="NCBI Taxonomy" id="28195"/>
    <lineage>
        <taxon>Bacteria</taxon>
        <taxon>Pseudomonadati</taxon>
        <taxon>Bacteroidota</taxon>
        <taxon>Cytophagia</taxon>
        <taxon>Cytophagales</taxon>
        <taxon>Thermonemataceae</taxon>
        <taxon>Thermonema</taxon>
    </lineage>
</organism>
<sequence>MNSLNTFLGFEGFLYFYFKSIFRVHTYVYYQSKGQSQNSGLRSNTG</sequence>
<evidence type="ECO:0000313" key="1">
    <source>
        <dbReference type="EMBL" id="NIK74155.1"/>
    </source>
</evidence>
<keyword evidence="2" id="KW-1185">Reference proteome</keyword>
<accession>A0A846MRR8</accession>
<reference evidence="1 2" key="1">
    <citation type="submission" date="2020-03" db="EMBL/GenBank/DDBJ databases">
        <title>Genomic Encyclopedia of Type Strains, Phase IV (KMG-IV): sequencing the most valuable type-strain genomes for metagenomic binning, comparative biology and taxonomic classification.</title>
        <authorList>
            <person name="Goeker M."/>
        </authorList>
    </citation>
    <scope>NUCLEOTIDE SEQUENCE [LARGE SCALE GENOMIC DNA]</scope>
    <source>
        <strain evidence="1 2">DSM 5718</strain>
    </source>
</reference>
<proteinExistence type="predicted"/>
<gene>
    <name evidence="1" type="ORF">FHS56_001668</name>
</gene>